<dbReference type="OrthoDB" id="581999at2"/>
<dbReference type="STRING" id="671072.PL9214291348"/>
<dbReference type="AlphaFoldDB" id="A0A1J1LGZ9"/>
<organism evidence="2 3">
    <name type="scientific">Planktothrix tepida PCC 9214</name>
    <dbReference type="NCBI Taxonomy" id="671072"/>
    <lineage>
        <taxon>Bacteria</taxon>
        <taxon>Bacillati</taxon>
        <taxon>Cyanobacteriota</taxon>
        <taxon>Cyanophyceae</taxon>
        <taxon>Oscillatoriophycideae</taxon>
        <taxon>Oscillatoriales</taxon>
        <taxon>Microcoleaceae</taxon>
        <taxon>Planktothrix</taxon>
    </lineage>
</organism>
<protein>
    <submittedName>
        <fullName evidence="2">Uncharacterized protein</fullName>
    </submittedName>
</protein>
<reference evidence="3" key="1">
    <citation type="submission" date="2015-10" db="EMBL/GenBank/DDBJ databases">
        <authorList>
            <person name="Regsiter A."/>
            <person name="william w."/>
        </authorList>
    </citation>
    <scope>NUCLEOTIDE SEQUENCE [LARGE SCALE GENOMIC DNA]</scope>
</reference>
<accession>A0A1J1LGZ9</accession>
<evidence type="ECO:0000313" key="2">
    <source>
        <dbReference type="EMBL" id="CUR31755.1"/>
    </source>
</evidence>
<dbReference type="RefSeq" id="WP_072718549.1">
    <property type="nucleotide sequence ID" value="NZ_LN889782.1"/>
</dbReference>
<proteinExistence type="predicted"/>
<gene>
    <name evidence="2" type="ORF">PL9214291348</name>
</gene>
<feature type="signal peptide" evidence="1">
    <location>
        <begin position="1"/>
        <end position="25"/>
    </location>
</feature>
<feature type="chain" id="PRO_5009619419" evidence="1">
    <location>
        <begin position="26"/>
        <end position="138"/>
    </location>
</feature>
<dbReference type="Proteomes" id="UP000184315">
    <property type="component" value="Unassembled WGS sequence"/>
</dbReference>
<keyword evidence="3" id="KW-1185">Reference proteome</keyword>
<sequence>MKLRNLTVLGCVFGMVLALAPNAWADRQQMTQGGSLSLSGTSGGPVNSQDCGFIAQTPNHIIEITEDLPYWRVMVTTSGSPTLLIDGPSGRYCMLPEGSANSGILQYSGYGTQGNYNIYIGDRQQNQNPYRLLITDQK</sequence>
<evidence type="ECO:0000256" key="1">
    <source>
        <dbReference type="SAM" id="SignalP"/>
    </source>
</evidence>
<evidence type="ECO:0000313" key="3">
    <source>
        <dbReference type="Proteomes" id="UP000184315"/>
    </source>
</evidence>
<dbReference type="EMBL" id="CZDF01000132">
    <property type="protein sequence ID" value="CUR31755.1"/>
    <property type="molecule type" value="Genomic_DNA"/>
</dbReference>
<name>A0A1J1LGZ9_9CYAN</name>
<keyword evidence="1" id="KW-0732">Signal</keyword>